<evidence type="ECO:0000256" key="5">
    <source>
        <dbReference type="ARBA" id="ARBA00038359"/>
    </source>
</evidence>
<dbReference type="OrthoDB" id="10017208at2759"/>
<feature type="region of interest" description="Disordered" evidence="6">
    <location>
        <begin position="282"/>
        <end position="318"/>
    </location>
</feature>
<reference evidence="9" key="1">
    <citation type="submission" date="2021-01" db="EMBL/GenBank/DDBJ databases">
        <authorList>
            <consortium name="Aspergillus puulaauensis MK2 genome sequencing consortium"/>
            <person name="Kazuki M."/>
            <person name="Futagami T."/>
        </authorList>
    </citation>
    <scope>NUCLEOTIDE SEQUENCE</scope>
    <source>
        <strain evidence="9">MK2</strain>
    </source>
</reference>
<evidence type="ECO:0000256" key="3">
    <source>
        <dbReference type="ARBA" id="ARBA00022989"/>
    </source>
</evidence>
<feature type="transmembrane region" description="Helical" evidence="7">
    <location>
        <begin position="16"/>
        <end position="35"/>
    </location>
</feature>
<dbReference type="EMBL" id="AP024448">
    <property type="protein sequence ID" value="BCS27804.1"/>
    <property type="molecule type" value="Genomic_DNA"/>
</dbReference>
<evidence type="ECO:0000256" key="2">
    <source>
        <dbReference type="ARBA" id="ARBA00022692"/>
    </source>
</evidence>
<protein>
    <recommendedName>
        <fullName evidence="8">Rhodopsin domain-containing protein</fullName>
    </recommendedName>
</protein>
<evidence type="ECO:0000259" key="8">
    <source>
        <dbReference type="Pfam" id="PF20684"/>
    </source>
</evidence>
<feature type="transmembrane region" description="Helical" evidence="7">
    <location>
        <begin position="202"/>
        <end position="224"/>
    </location>
</feature>
<dbReference type="Proteomes" id="UP000654913">
    <property type="component" value="Chromosome 6"/>
</dbReference>
<dbReference type="InterPro" id="IPR052337">
    <property type="entry name" value="SAT4-like"/>
</dbReference>
<keyword evidence="4 7" id="KW-0472">Membrane</keyword>
<sequence length="377" mass="41141">MSPGYLEDSTVSKQRVPTLVFPALAICFLACRLISRRLKRLSFGVDDYTLILGQILVISIAGINYAATYYGMGRHMAAVMQEGFDTVIYMKLLYAFEPLYITAVAIIKFSVLLMYNRIFPVRSIRIGSYILGGITLAWLISVDLVAIFQCTPVKKAWLQQQIPGTCIDLKVALIANGVPNFVTDILILTLPGRSIWKLQASLWQRVSIIAVFLSGSFVVFASIYRFSLIFQVDMNDIPWTIADAQTWCVVETSAGIISACLPTIVPLIKLLAKGVVTTATTGLSNTNSRSRTTRSKSNTHSKIAREGNGESDSGNGHQLARLESRGGLVRGGVVGDTYNAQVESGSENRSRGSLHLNGHGIKKTHGWTVIEASGDSD</sequence>
<accession>A0A7R8AQ40</accession>
<evidence type="ECO:0000256" key="7">
    <source>
        <dbReference type="SAM" id="Phobius"/>
    </source>
</evidence>
<evidence type="ECO:0000256" key="6">
    <source>
        <dbReference type="SAM" id="MobiDB-lite"/>
    </source>
</evidence>
<dbReference type="GO" id="GO:0016020">
    <property type="term" value="C:membrane"/>
    <property type="evidence" value="ECO:0007669"/>
    <property type="project" value="UniProtKB-SubCell"/>
</dbReference>
<comment type="subcellular location">
    <subcellularLocation>
        <location evidence="1">Membrane</location>
        <topology evidence="1">Multi-pass membrane protein</topology>
    </subcellularLocation>
</comment>
<evidence type="ECO:0000256" key="1">
    <source>
        <dbReference type="ARBA" id="ARBA00004141"/>
    </source>
</evidence>
<reference evidence="9" key="2">
    <citation type="submission" date="2021-02" db="EMBL/GenBank/DDBJ databases">
        <title>Aspergillus puulaauensis MK2 genome sequence.</title>
        <authorList>
            <person name="Futagami T."/>
            <person name="Mori K."/>
            <person name="Kadooka C."/>
            <person name="Tanaka T."/>
        </authorList>
    </citation>
    <scope>NUCLEOTIDE SEQUENCE</scope>
    <source>
        <strain evidence="9">MK2</strain>
    </source>
</reference>
<evidence type="ECO:0000313" key="10">
    <source>
        <dbReference type="Proteomes" id="UP000654913"/>
    </source>
</evidence>
<feature type="transmembrane region" description="Helical" evidence="7">
    <location>
        <begin position="92"/>
        <end position="114"/>
    </location>
</feature>
<keyword evidence="3 7" id="KW-1133">Transmembrane helix</keyword>
<dbReference type="InterPro" id="IPR049326">
    <property type="entry name" value="Rhodopsin_dom_fungi"/>
</dbReference>
<feature type="transmembrane region" description="Helical" evidence="7">
    <location>
        <begin position="47"/>
        <end position="72"/>
    </location>
</feature>
<dbReference type="PANTHER" id="PTHR33048">
    <property type="entry name" value="PTH11-LIKE INTEGRAL MEMBRANE PROTEIN (AFU_ORTHOLOGUE AFUA_5G11245)"/>
    <property type="match status" value="1"/>
</dbReference>
<dbReference type="AlphaFoldDB" id="A0A7R8AQ40"/>
<dbReference type="Pfam" id="PF20684">
    <property type="entry name" value="Fung_rhodopsin"/>
    <property type="match status" value="1"/>
</dbReference>
<proteinExistence type="inferred from homology"/>
<name>A0A7R8AQ40_9EURO</name>
<keyword evidence="10" id="KW-1185">Reference proteome</keyword>
<keyword evidence="2 7" id="KW-0812">Transmembrane</keyword>
<dbReference type="KEGG" id="apuu:APUU_60852A"/>
<feature type="domain" description="Rhodopsin" evidence="8">
    <location>
        <begin position="32"/>
        <end position="269"/>
    </location>
</feature>
<dbReference type="PANTHER" id="PTHR33048:SF47">
    <property type="entry name" value="INTEGRAL MEMBRANE PROTEIN-RELATED"/>
    <property type="match status" value="1"/>
</dbReference>
<evidence type="ECO:0000313" key="9">
    <source>
        <dbReference type="EMBL" id="BCS27804.1"/>
    </source>
</evidence>
<dbReference type="GeneID" id="64977809"/>
<comment type="similarity">
    <text evidence="5">Belongs to the SAT4 family.</text>
</comment>
<organism evidence="9 10">
    <name type="scientific">Aspergillus puulaauensis</name>
    <dbReference type="NCBI Taxonomy" id="1220207"/>
    <lineage>
        <taxon>Eukaryota</taxon>
        <taxon>Fungi</taxon>
        <taxon>Dikarya</taxon>
        <taxon>Ascomycota</taxon>
        <taxon>Pezizomycotina</taxon>
        <taxon>Eurotiomycetes</taxon>
        <taxon>Eurotiomycetidae</taxon>
        <taxon>Eurotiales</taxon>
        <taxon>Aspergillaceae</taxon>
        <taxon>Aspergillus</taxon>
    </lineage>
</organism>
<dbReference type="RefSeq" id="XP_041559998.1">
    <property type="nucleotide sequence ID" value="XM_041694138.1"/>
</dbReference>
<evidence type="ECO:0000256" key="4">
    <source>
        <dbReference type="ARBA" id="ARBA00023136"/>
    </source>
</evidence>
<gene>
    <name evidence="9" type="ORF">APUU_60852A</name>
</gene>
<feature type="transmembrane region" description="Helical" evidence="7">
    <location>
        <begin position="126"/>
        <end position="148"/>
    </location>
</feature>